<feature type="region of interest" description="Disordered" evidence="7">
    <location>
        <begin position="1"/>
        <end position="28"/>
    </location>
</feature>
<feature type="region of interest" description="Disordered" evidence="7">
    <location>
        <begin position="600"/>
        <end position="625"/>
    </location>
</feature>
<dbReference type="Gene3D" id="3.30.160.60">
    <property type="entry name" value="Classic Zinc Finger"/>
    <property type="match status" value="5"/>
</dbReference>
<evidence type="ECO:0000256" key="2">
    <source>
        <dbReference type="ARBA" id="ARBA00022723"/>
    </source>
</evidence>
<dbReference type="PANTHER" id="PTHR24376:SF235">
    <property type="entry name" value="C2H2-TYPE DOMAIN-CONTAINING PROTEIN"/>
    <property type="match status" value="1"/>
</dbReference>
<keyword evidence="4" id="KW-0863">Zinc-finger</keyword>
<dbReference type="InterPro" id="IPR036236">
    <property type="entry name" value="Znf_C2H2_sf"/>
</dbReference>
<dbReference type="GO" id="GO:0005634">
    <property type="term" value="C:nucleus"/>
    <property type="evidence" value="ECO:0007669"/>
    <property type="project" value="UniProtKB-SubCell"/>
</dbReference>
<keyword evidence="5" id="KW-0862">Zinc</keyword>
<evidence type="ECO:0000256" key="1">
    <source>
        <dbReference type="ARBA" id="ARBA00004123"/>
    </source>
</evidence>
<dbReference type="InterPro" id="IPR013087">
    <property type="entry name" value="Znf_C2H2_type"/>
</dbReference>
<dbReference type="EMBL" id="OB660555">
    <property type="protein sequence ID" value="CAD7225347.1"/>
    <property type="molecule type" value="Genomic_DNA"/>
</dbReference>
<gene>
    <name evidence="8" type="ORF">CTOB1V02_LOCUS3292</name>
</gene>
<dbReference type="FunFam" id="3.30.160.60:FF:002343">
    <property type="entry name" value="Zinc finger protein 33A"/>
    <property type="match status" value="1"/>
</dbReference>
<protein>
    <submittedName>
        <fullName evidence="8">Uncharacterized protein</fullName>
    </submittedName>
</protein>
<evidence type="ECO:0000313" key="8">
    <source>
        <dbReference type="EMBL" id="CAD7225347.1"/>
    </source>
</evidence>
<accession>A0A7R8ZI74</accession>
<dbReference type="OrthoDB" id="3437960at2759"/>
<comment type="subcellular location">
    <subcellularLocation>
        <location evidence="1">Nucleus</location>
    </subcellularLocation>
</comment>
<dbReference type="PANTHER" id="PTHR24376">
    <property type="entry name" value="ZINC FINGER PROTEIN"/>
    <property type="match status" value="1"/>
</dbReference>
<evidence type="ECO:0000256" key="5">
    <source>
        <dbReference type="ARBA" id="ARBA00022833"/>
    </source>
</evidence>
<evidence type="ECO:0000256" key="7">
    <source>
        <dbReference type="SAM" id="MobiDB-lite"/>
    </source>
</evidence>
<dbReference type="GO" id="GO:0008270">
    <property type="term" value="F:zinc ion binding"/>
    <property type="evidence" value="ECO:0007669"/>
    <property type="project" value="UniProtKB-KW"/>
</dbReference>
<keyword evidence="3" id="KW-0677">Repeat</keyword>
<organism evidence="8">
    <name type="scientific">Cyprideis torosa</name>
    <dbReference type="NCBI Taxonomy" id="163714"/>
    <lineage>
        <taxon>Eukaryota</taxon>
        <taxon>Metazoa</taxon>
        <taxon>Ecdysozoa</taxon>
        <taxon>Arthropoda</taxon>
        <taxon>Crustacea</taxon>
        <taxon>Oligostraca</taxon>
        <taxon>Ostracoda</taxon>
        <taxon>Podocopa</taxon>
        <taxon>Podocopida</taxon>
        <taxon>Cytherocopina</taxon>
        <taxon>Cytheroidea</taxon>
        <taxon>Cytherideidae</taxon>
        <taxon>Cyprideis</taxon>
    </lineage>
</organism>
<evidence type="ECO:0000256" key="4">
    <source>
        <dbReference type="ARBA" id="ARBA00022771"/>
    </source>
</evidence>
<dbReference type="PROSITE" id="PS50157">
    <property type="entry name" value="ZINC_FINGER_C2H2_2"/>
    <property type="match status" value="7"/>
</dbReference>
<feature type="compositionally biased region" description="Basic and acidic residues" evidence="7">
    <location>
        <begin position="1"/>
        <end position="10"/>
    </location>
</feature>
<evidence type="ECO:0000256" key="6">
    <source>
        <dbReference type="ARBA" id="ARBA00023242"/>
    </source>
</evidence>
<evidence type="ECO:0000256" key="3">
    <source>
        <dbReference type="ARBA" id="ARBA00022737"/>
    </source>
</evidence>
<keyword evidence="2" id="KW-0479">Metal-binding</keyword>
<feature type="region of interest" description="Disordered" evidence="7">
    <location>
        <begin position="652"/>
        <end position="691"/>
    </location>
</feature>
<dbReference type="SMART" id="SM00355">
    <property type="entry name" value="ZnF_C2H2"/>
    <property type="match status" value="10"/>
</dbReference>
<dbReference type="SUPFAM" id="SSF57667">
    <property type="entry name" value="beta-beta-alpha zinc fingers"/>
    <property type="match status" value="4"/>
</dbReference>
<keyword evidence="6" id="KW-0539">Nucleus</keyword>
<sequence>MYRMKAEDFHRPKRRIRPSSHPCSAAQDAPPIRREWKAYDPVRMKSFGIDAICDVGTDDFGGILHNWDIGAQRCTLVVLSYILLGQRSFGRDVVFLLELFIGSDAEVRSANPARDVTNAYERSVIAEKQNRDDGGKKPHCAKQQCSVPFESAMATLLHPTAGPVSLKSRHSHHLAELVHMWERVLPSPLNCRTLLFTKDVRAVDFIPKHGDDVSTESDGNDEWEINFPTDKGDERRVKFEVNAMLDCQERKLEISPGVNQRRKWRPGNNVSEGVVKSIRIESGDAVDENAWGAVSTEKLLNGKSRPMFPVRMREKRSISEMEKKTAGVCDFCGIYYRRVIEHRRIHTHEKPWKCDQCDQSYAAKDSLYRHKRSHSEDLGFVCAECGYSSRYGSQFKRHMERHHNIKRYKCFACQRPFESSWKVKKHMSVHSGRCDYQCVEPNCSAKFNRKAARDDHWKVVHNHQTHAYNLATRITRKAMQKNTKELMDARKGERLRGRGLEMSATAEETWDRGSLEEGIAAELAGAIKVILLAELSDEQIQKLIEPGRLQRMLGVLVSVVHRIADVEQEVLDKDKLWFDETLVLEESMYVKEEMETEEYMEKKPKVNELDPNVAEEPPNQTEGEPNFSHALAEEEWPCEKLIVQCDDDVLEESERSLGENGENDPLMQRARRKSSRKTQSPMGKSVCKAPAPARGRTITGIEKYTDGICDICGVYYRRVLEHRRIHTLEKPYICPQPHCGQAYAAKDSLARHIRCIHGERNHMCSECGYVTAYSWQFQRHMDRHKDIRKYKCPICARGFDQKFRVSQHLKVHKGITSFNCDECPASFNMKKALQDHQSVVHFKQPHTISLAKLYMGDRVMTRLNERNGQTVKPMERLPRQGKIKVKKKCIWQQ</sequence>
<dbReference type="AlphaFoldDB" id="A0A7R8ZI74"/>
<reference evidence="8" key="1">
    <citation type="submission" date="2020-11" db="EMBL/GenBank/DDBJ databases">
        <authorList>
            <person name="Tran Van P."/>
        </authorList>
    </citation>
    <scope>NUCLEOTIDE SEQUENCE</scope>
</reference>
<dbReference type="GO" id="GO:0006355">
    <property type="term" value="P:regulation of DNA-templated transcription"/>
    <property type="evidence" value="ECO:0007669"/>
    <property type="project" value="UniProtKB-ARBA"/>
</dbReference>
<name>A0A7R8ZI74_9CRUS</name>
<dbReference type="PROSITE" id="PS00028">
    <property type="entry name" value="ZINC_FINGER_C2H2_1"/>
    <property type="match status" value="6"/>
</dbReference>
<proteinExistence type="predicted"/>